<evidence type="ECO:0000313" key="3">
    <source>
        <dbReference type="Proteomes" id="UP000287756"/>
    </source>
</evidence>
<dbReference type="KEGG" id="hli:HLI_03880"/>
<sequence>MFVGRTLFLLGMAFVFFSTVIMITIPFSNSGGGFVTPLFALLNGLLAMGVGELVIDANHRKSLEKSS</sequence>
<proteinExistence type="predicted"/>
<accession>A0A410M9S1</accession>
<dbReference type="RefSeq" id="WP_128523173.1">
    <property type="nucleotide sequence ID" value="NZ_CP026118.1"/>
</dbReference>
<keyword evidence="1" id="KW-0812">Transmembrane</keyword>
<feature type="transmembrane region" description="Helical" evidence="1">
    <location>
        <begin position="34"/>
        <end position="55"/>
    </location>
</feature>
<protein>
    <submittedName>
        <fullName evidence="2">Uncharacterized protein</fullName>
    </submittedName>
</protein>
<evidence type="ECO:0000313" key="2">
    <source>
        <dbReference type="EMBL" id="QAS51418.1"/>
    </source>
</evidence>
<reference evidence="2 3" key="1">
    <citation type="submission" date="2018-01" db="EMBL/GenBank/DDBJ databases">
        <title>The whole genome sequencing and assembly of Halobacillus litoralis ERB031 strain.</title>
        <authorList>
            <person name="Lee S.-J."/>
            <person name="Park M.-K."/>
            <person name="Kim J.-Y."/>
            <person name="Lee Y.-J."/>
            <person name="Yi H."/>
            <person name="Bahn Y.-S."/>
            <person name="Kim J.F."/>
            <person name="Lee D.-W."/>
        </authorList>
    </citation>
    <scope>NUCLEOTIDE SEQUENCE [LARGE SCALE GENOMIC DNA]</scope>
    <source>
        <strain evidence="2 3">ERB 031</strain>
    </source>
</reference>
<name>A0A410M9S1_9BACI</name>
<keyword evidence="1" id="KW-1133">Transmembrane helix</keyword>
<organism evidence="2 3">
    <name type="scientific">Halobacillus litoralis</name>
    <dbReference type="NCBI Taxonomy" id="45668"/>
    <lineage>
        <taxon>Bacteria</taxon>
        <taxon>Bacillati</taxon>
        <taxon>Bacillota</taxon>
        <taxon>Bacilli</taxon>
        <taxon>Bacillales</taxon>
        <taxon>Bacillaceae</taxon>
        <taxon>Halobacillus</taxon>
    </lineage>
</organism>
<keyword evidence="1" id="KW-0472">Membrane</keyword>
<dbReference type="EMBL" id="CP026118">
    <property type="protein sequence ID" value="QAS51418.1"/>
    <property type="molecule type" value="Genomic_DNA"/>
</dbReference>
<dbReference type="Proteomes" id="UP000287756">
    <property type="component" value="Chromosome"/>
</dbReference>
<dbReference type="OrthoDB" id="2940156at2"/>
<dbReference type="AlphaFoldDB" id="A0A410M9S1"/>
<feature type="transmembrane region" description="Helical" evidence="1">
    <location>
        <begin position="7"/>
        <end position="28"/>
    </location>
</feature>
<gene>
    <name evidence="2" type="ORF">HLI_03880</name>
</gene>
<evidence type="ECO:0000256" key="1">
    <source>
        <dbReference type="SAM" id="Phobius"/>
    </source>
</evidence>